<feature type="coiled-coil region" evidence="2">
    <location>
        <begin position="379"/>
        <end position="524"/>
    </location>
</feature>
<dbReference type="SUPFAM" id="SSF52540">
    <property type="entry name" value="P-loop containing nucleoside triphosphate hydrolases"/>
    <property type="match status" value="2"/>
</dbReference>
<dbReference type="Gene3D" id="3.40.50.300">
    <property type="entry name" value="P-loop containing nucleotide triphosphate hydrolases"/>
    <property type="match status" value="2"/>
</dbReference>
<dbReference type="PANTHER" id="PTHR32114:SF2">
    <property type="entry name" value="ABC TRANSPORTER ABCH.3"/>
    <property type="match status" value="1"/>
</dbReference>
<organism evidence="4">
    <name type="scientific">Candidatus Heimdallarchaeum endolithica</name>
    <dbReference type="NCBI Taxonomy" id="2876572"/>
    <lineage>
        <taxon>Archaea</taxon>
        <taxon>Promethearchaeati</taxon>
        <taxon>Candidatus Heimdallarchaeota</taxon>
        <taxon>Candidatus Heimdallarchaeia (ex Rinke et al. 2021) (nom. nud.)</taxon>
        <taxon>Candidatus Heimdallarchaeales</taxon>
        <taxon>Candidatus Heimdallarchaeaceae</taxon>
        <taxon>Candidatus Heimdallarchaeum</taxon>
    </lineage>
</organism>
<dbReference type="AlphaFoldDB" id="A0A9Y1BS01"/>
<dbReference type="SUPFAM" id="SSF75712">
    <property type="entry name" value="Rad50 coiled-coil Zn hook"/>
    <property type="match status" value="1"/>
</dbReference>
<dbReference type="EMBL" id="CP084167">
    <property type="protein sequence ID" value="UJG43965.1"/>
    <property type="molecule type" value="Genomic_DNA"/>
</dbReference>
<accession>A0A9Y1BS01</accession>
<reference evidence="4" key="1">
    <citation type="journal article" date="2022" name="Nat. Microbiol.">
        <title>Unique mobile elements and scalable gene flow at the prokaryote-eukaryote boundary revealed by circularized Asgard archaea genomes.</title>
        <authorList>
            <person name="Wu F."/>
            <person name="Speth D.R."/>
            <person name="Philosof A."/>
            <person name="Cremiere A."/>
            <person name="Narayanan A."/>
            <person name="Barco R.A."/>
            <person name="Connon S.A."/>
            <person name="Amend J.P."/>
            <person name="Antoshechkin I.A."/>
            <person name="Orphan V.J."/>
        </authorList>
    </citation>
    <scope>NUCLEOTIDE SEQUENCE</scope>
    <source>
        <strain evidence="4">PR6</strain>
    </source>
</reference>
<evidence type="ECO:0000256" key="2">
    <source>
        <dbReference type="SAM" id="Coils"/>
    </source>
</evidence>
<feature type="coiled-coil region" evidence="2">
    <location>
        <begin position="178"/>
        <end position="353"/>
    </location>
</feature>
<evidence type="ECO:0000256" key="3">
    <source>
        <dbReference type="SAM" id="MobiDB-lite"/>
    </source>
</evidence>
<feature type="region of interest" description="Disordered" evidence="3">
    <location>
        <begin position="686"/>
        <end position="710"/>
    </location>
</feature>
<dbReference type="GO" id="GO:0016887">
    <property type="term" value="F:ATP hydrolysis activity"/>
    <property type="evidence" value="ECO:0007669"/>
    <property type="project" value="InterPro"/>
</dbReference>
<proteinExistence type="predicted"/>
<dbReference type="InterPro" id="IPR027417">
    <property type="entry name" value="P-loop_NTPase"/>
</dbReference>
<keyword evidence="1 2" id="KW-0175">Coiled coil</keyword>
<sequence>MKILWIHMENFKCYSNERIPETGVLPKGLILVEGDNSVGKTSLFDAIYYALFYEPTKDKAILGTKDMLVKRGEKETIVEVAFEIMNKSFVVQKQHGMSTPLKVFLLQIDGEKAEKGEFANPRKIAEGLEDVNRKLFELLNITSESVLSTLIVNQGEVQKLAEAKGAELRDIIYKLFHLDDIREKLKRVINKKMALLDEEWEKYKIERTTENILDEIKELETEKVKKEEELEKAKKESEELEKKIAKYPIVSEIQSISNILTQIQQIRENIKNQEKIVKQKIESLEIKELIQEEIKNKIIEKEKIIQETNNTIEELRKKRDKVQKKLHILQKDLNEIREKIKKLESHEVGHEEEFTCELCEQTMPYSKYKELVESKKQSISNIQKGIKRREEEKKDIEKQIEKESKTIIQLKDFISSLKNVNEQLEILESNKNELETKENKLKSQLIKFNVQSVDELSKKYAVEKFEEFFSIINELNSSKASLEASVKHLNKVIENLIKRKSQLEKEIEKNRKKEEKQESILQEKAALKDVEGVVSSFIAEELISNRLLAGIQQTTNPNINLFTRGKYSEIYLEATTKKTLRLSILDQEEEFVKNQEFLSGGDKAAIGLGLRLGISELLKQIRPFKDSPHNPPRMDIMILDEPLGSLDNERRKKVLEGLLIQKKFNQIFLITHTNIREELRAPSIRVSRTEKGSSTTYFPAPSEIEIESEE</sequence>
<dbReference type="Proteomes" id="UP001200513">
    <property type="component" value="Chromosome"/>
</dbReference>
<dbReference type="PANTHER" id="PTHR32114">
    <property type="entry name" value="ABC TRANSPORTER ABCH.3"/>
    <property type="match status" value="1"/>
</dbReference>
<evidence type="ECO:0000313" key="4">
    <source>
        <dbReference type="EMBL" id="UJG43965.1"/>
    </source>
</evidence>
<name>A0A9Y1BS01_9ARCH</name>
<gene>
    <name evidence="4" type="ORF">K9W46_01980</name>
</gene>
<evidence type="ECO:0000256" key="1">
    <source>
        <dbReference type="ARBA" id="ARBA00023054"/>
    </source>
</evidence>
<dbReference type="GO" id="GO:0006302">
    <property type="term" value="P:double-strand break repair"/>
    <property type="evidence" value="ECO:0007669"/>
    <property type="project" value="InterPro"/>
</dbReference>
<protein>
    <submittedName>
        <fullName evidence="4">AAA family ATPase</fullName>
    </submittedName>
</protein>